<evidence type="ECO:0000313" key="19">
    <source>
        <dbReference type="EMBL" id="CAF1119777.1"/>
    </source>
</evidence>
<keyword evidence="8 14" id="KW-0067">ATP-binding</keyword>
<feature type="domain" description="BCS1 N-terminal" evidence="17">
    <location>
        <begin position="22"/>
        <end position="190"/>
    </location>
</feature>
<evidence type="ECO:0000256" key="1">
    <source>
        <dbReference type="ARBA" id="ARBA00004434"/>
    </source>
</evidence>
<dbReference type="Pfam" id="PF00004">
    <property type="entry name" value="AAA"/>
    <property type="match status" value="1"/>
</dbReference>
<comment type="similarity">
    <text evidence="2">Belongs to the AAA ATPase family. BCS1 subfamily.</text>
</comment>
<dbReference type="InterPro" id="IPR003959">
    <property type="entry name" value="ATPase_AAA_core"/>
</dbReference>
<dbReference type="Proteomes" id="UP000663854">
    <property type="component" value="Unassembled WGS sequence"/>
</dbReference>
<evidence type="ECO:0000256" key="2">
    <source>
        <dbReference type="ARBA" id="ARBA00007448"/>
    </source>
</evidence>
<dbReference type="GO" id="GO:0005743">
    <property type="term" value="C:mitochondrial inner membrane"/>
    <property type="evidence" value="ECO:0007669"/>
    <property type="project" value="UniProtKB-SubCell"/>
</dbReference>
<dbReference type="SUPFAM" id="SSF52540">
    <property type="entry name" value="P-loop containing nucleoside triphosphate hydrolases"/>
    <property type="match status" value="1"/>
</dbReference>
<dbReference type="Pfam" id="PF08740">
    <property type="entry name" value="BCS1_N"/>
    <property type="match status" value="1"/>
</dbReference>
<dbReference type="EMBL" id="CAJNOL010000569">
    <property type="protein sequence ID" value="CAF1119777.1"/>
    <property type="molecule type" value="Genomic_DNA"/>
</dbReference>
<evidence type="ECO:0000256" key="5">
    <source>
        <dbReference type="ARBA" id="ARBA00022741"/>
    </source>
</evidence>
<comment type="catalytic activity">
    <reaction evidence="13">
        <text>ATP + H2O = ADP + phosphate + H(+)</text>
        <dbReference type="Rhea" id="RHEA:13065"/>
        <dbReference type="ChEBI" id="CHEBI:15377"/>
        <dbReference type="ChEBI" id="CHEBI:15378"/>
        <dbReference type="ChEBI" id="CHEBI:30616"/>
        <dbReference type="ChEBI" id="CHEBI:43474"/>
        <dbReference type="ChEBI" id="CHEBI:456216"/>
    </reaction>
    <physiologicalReaction direction="left-to-right" evidence="13">
        <dbReference type="Rhea" id="RHEA:13066"/>
    </physiologicalReaction>
</comment>
<evidence type="ECO:0000256" key="10">
    <source>
        <dbReference type="ARBA" id="ARBA00023128"/>
    </source>
</evidence>
<dbReference type="InterPro" id="IPR003593">
    <property type="entry name" value="AAA+_ATPase"/>
</dbReference>
<protein>
    <recommendedName>
        <fullName evidence="3">Mitochondrial chaperone BCS1</fullName>
    </recommendedName>
    <alternativeName>
        <fullName evidence="12">BCS1-like protein</fullName>
    </alternativeName>
</protein>
<dbReference type="Pfam" id="PF25426">
    <property type="entry name" value="AAA_lid_BCS1"/>
    <property type="match status" value="1"/>
</dbReference>
<comment type="subcellular location">
    <subcellularLocation>
        <location evidence="1">Mitochondrion inner membrane</location>
        <topology evidence="1">Single-pass membrane protein</topology>
    </subcellularLocation>
</comment>
<evidence type="ECO:0000256" key="3">
    <source>
        <dbReference type="ARBA" id="ARBA00016942"/>
    </source>
</evidence>
<evidence type="ECO:0000256" key="9">
    <source>
        <dbReference type="ARBA" id="ARBA00022989"/>
    </source>
</evidence>
<organism evidence="18 20">
    <name type="scientific">Rotaria sordida</name>
    <dbReference type="NCBI Taxonomy" id="392033"/>
    <lineage>
        <taxon>Eukaryota</taxon>
        <taxon>Metazoa</taxon>
        <taxon>Spiralia</taxon>
        <taxon>Gnathifera</taxon>
        <taxon>Rotifera</taxon>
        <taxon>Eurotatoria</taxon>
        <taxon>Bdelloidea</taxon>
        <taxon>Philodinida</taxon>
        <taxon>Philodinidae</taxon>
        <taxon>Rotaria</taxon>
    </lineage>
</organism>
<evidence type="ECO:0000259" key="16">
    <source>
        <dbReference type="SMART" id="SM00382"/>
    </source>
</evidence>
<dbReference type="PANTHER" id="PTHR23070">
    <property type="entry name" value="BCS1 AAA-TYPE ATPASE"/>
    <property type="match status" value="1"/>
</dbReference>
<dbReference type="InterPro" id="IPR057495">
    <property type="entry name" value="AAA_lid_BCS1"/>
</dbReference>
<dbReference type="Proteomes" id="UP000663870">
    <property type="component" value="Unassembled WGS sequence"/>
</dbReference>
<dbReference type="GO" id="GO:0016887">
    <property type="term" value="F:ATP hydrolysis activity"/>
    <property type="evidence" value="ECO:0007669"/>
    <property type="project" value="InterPro"/>
</dbReference>
<evidence type="ECO:0000256" key="8">
    <source>
        <dbReference type="ARBA" id="ARBA00022840"/>
    </source>
</evidence>
<comment type="caution">
    <text evidence="18">The sequence shown here is derived from an EMBL/GenBank/DDBJ whole genome shotgun (WGS) entry which is preliminary data.</text>
</comment>
<keyword evidence="11 15" id="KW-0472">Membrane</keyword>
<dbReference type="EMBL" id="CAJNOH010000037">
    <property type="protein sequence ID" value="CAF0793120.1"/>
    <property type="molecule type" value="Genomic_DNA"/>
</dbReference>
<keyword evidence="7" id="KW-0378">Hydrolase</keyword>
<dbReference type="AlphaFoldDB" id="A0A813S779"/>
<keyword evidence="9 15" id="KW-1133">Transmembrane helix</keyword>
<dbReference type="InterPro" id="IPR014851">
    <property type="entry name" value="BCS1_N"/>
</dbReference>
<feature type="domain" description="AAA+ ATPase" evidence="16">
    <location>
        <begin position="221"/>
        <end position="356"/>
    </location>
</feature>
<reference evidence="18" key="1">
    <citation type="submission" date="2021-02" db="EMBL/GenBank/DDBJ databases">
        <authorList>
            <person name="Nowell W R."/>
        </authorList>
    </citation>
    <scope>NUCLEOTIDE SEQUENCE</scope>
</reference>
<keyword evidence="21" id="KW-1185">Reference proteome</keyword>
<evidence type="ECO:0000313" key="20">
    <source>
        <dbReference type="Proteomes" id="UP000663854"/>
    </source>
</evidence>
<accession>A0A813S779</accession>
<keyword evidence="5 14" id="KW-0547">Nucleotide-binding</keyword>
<keyword evidence="6" id="KW-0999">Mitochondrion inner membrane</keyword>
<evidence type="ECO:0000256" key="7">
    <source>
        <dbReference type="ARBA" id="ARBA00022801"/>
    </source>
</evidence>
<name>A0A813S779_9BILA</name>
<feature type="transmembrane region" description="Helical" evidence="15">
    <location>
        <begin position="12"/>
        <end position="31"/>
    </location>
</feature>
<dbReference type="GO" id="GO:0034551">
    <property type="term" value="P:mitochondrial respiratory chain complex III assembly"/>
    <property type="evidence" value="ECO:0007669"/>
    <property type="project" value="UniProtKB-ARBA"/>
</dbReference>
<evidence type="ECO:0000256" key="15">
    <source>
        <dbReference type="SAM" id="Phobius"/>
    </source>
</evidence>
<evidence type="ECO:0000256" key="12">
    <source>
        <dbReference type="ARBA" id="ARBA00032816"/>
    </source>
</evidence>
<dbReference type="GO" id="GO:0005524">
    <property type="term" value="F:ATP binding"/>
    <property type="evidence" value="ECO:0007669"/>
    <property type="project" value="UniProtKB-KW"/>
</dbReference>
<dbReference type="CDD" id="cd19510">
    <property type="entry name" value="RecA-like_BCS1"/>
    <property type="match status" value="1"/>
</dbReference>
<dbReference type="SMART" id="SM00382">
    <property type="entry name" value="AAA"/>
    <property type="match status" value="1"/>
</dbReference>
<evidence type="ECO:0000256" key="11">
    <source>
        <dbReference type="ARBA" id="ARBA00023136"/>
    </source>
</evidence>
<proteinExistence type="inferred from homology"/>
<gene>
    <name evidence="19" type="ORF">JXQ802_LOCUS20138</name>
    <name evidence="18" type="ORF">PYM288_LOCUS4235</name>
</gene>
<evidence type="ECO:0000256" key="14">
    <source>
        <dbReference type="RuleBase" id="RU003651"/>
    </source>
</evidence>
<dbReference type="SMART" id="SM01024">
    <property type="entry name" value="BCS1_N"/>
    <property type="match status" value="1"/>
</dbReference>
<dbReference type="PROSITE" id="PS00674">
    <property type="entry name" value="AAA"/>
    <property type="match status" value="1"/>
</dbReference>
<evidence type="ECO:0000256" key="6">
    <source>
        <dbReference type="ARBA" id="ARBA00022792"/>
    </source>
</evidence>
<dbReference type="InterPro" id="IPR003960">
    <property type="entry name" value="ATPase_AAA_CS"/>
</dbReference>
<dbReference type="InterPro" id="IPR027417">
    <property type="entry name" value="P-loop_NTPase"/>
</dbReference>
<dbReference type="InterPro" id="IPR050747">
    <property type="entry name" value="Mitochondrial_chaperone_BCS1"/>
</dbReference>
<evidence type="ECO:0000259" key="17">
    <source>
        <dbReference type="SMART" id="SM01024"/>
    </source>
</evidence>
<sequence>MLSDLITSLSSNPYFGAGAGLIGIGTALAILRRSSQYGLIFFRRQFMITLEVPNNDISYTWLLQWISHQLRDSSRHLSARTTLIKSDEPSSRIQASYTFVPSVGTHYFHYKGKFIKVERTREQMINSGVPFESVQLTAFGQNRQFYIDMLEKARDAALLANEGKTLVYVPTINEWRLFGHPRRKRPLNSVILDKGIRENLINDVEHFLSNPLWYIDRGIPYRRGYLLFGPPGSGKTSAITALAGHFDLSISTLNLSQGTMTDDRLQQLLSNVPEESIILLEDIDAATVGRHYEKDDAIRYQGMKPLTLSGLLNALDGVISTEGRIIFMTTNFIERLDPALIRPGRVDYKQYIGHLTPYQVERMLIRFFPQSTRNEINQFLNEIERLTDNYSKELSAAQLQGFFMYYKDSIKHVFDNINQLYYL</sequence>
<dbReference type="FunFam" id="3.40.50.300:FF:000768">
    <property type="entry name" value="Probable mitochondrial chaperone bcs1"/>
    <property type="match status" value="1"/>
</dbReference>
<keyword evidence="10" id="KW-0496">Mitochondrion</keyword>
<evidence type="ECO:0000313" key="18">
    <source>
        <dbReference type="EMBL" id="CAF0793120.1"/>
    </source>
</evidence>
<evidence type="ECO:0000256" key="13">
    <source>
        <dbReference type="ARBA" id="ARBA00048778"/>
    </source>
</evidence>
<evidence type="ECO:0000256" key="4">
    <source>
        <dbReference type="ARBA" id="ARBA00022692"/>
    </source>
</evidence>
<keyword evidence="4 15" id="KW-0812">Transmembrane</keyword>
<dbReference type="Gene3D" id="3.40.50.300">
    <property type="entry name" value="P-loop containing nucleotide triphosphate hydrolases"/>
    <property type="match status" value="1"/>
</dbReference>
<evidence type="ECO:0000313" key="21">
    <source>
        <dbReference type="Proteomes" id="UP000663870"/>
    </source>
</evidence>